<dbReference type="EMBL" id="BKCP01005528">
    <property type="protein sequence ID" value="GER38820.1"/>
    <property type="molecule type" value="Genomic_DNA"/>
</dbReference>
<evidence type="ECO:0000313" key="2">
    <source>
        <dbReference type="Proteomes" id="UP000325081"/>
    </source>
</evidence>
<dbReference type="Proteomes" id="UP000325081">
    <property type="component" value="Unassembled WGS sequence"/>
</dbReference>
<reference evidence="2" key="1">
    <citation type="journal article" date="2019" name="Curr. Biol.">
        <title>Genome Sequence of Striga asiatica Provides Insight into the Evolution of Plant Parasitism.</title>
        <authorList>
            <person name="Yoshida S."/>
            <person name="Kim S."/>
            <person name="Wafula E.K."/>
            <person name="Tanskanen J."/>
            <person name="Kim Y.M."/>
            <person name="Honaas L."/>
            <person name="Yang Z."/>
            <person name="Spallek T."/>
            <person name="Conn C.E."/>
            <person name="Ichihashi Y."/>
            <person name="Cheong K."/>
            <person name="Cui S."/>
            <person name="Der J.P."/>
            <person name="Gundlach H."/>
            <person name="Jiao Y."/>
            <person name="Hori C."/>
            <person name="Ishida J.K."/>
            <person name="Kasahara H."/>
            <person name="Kiba T."/>
            <person name="Kim M.S."/>
            <person name="Koo N."/>
            <person name="Laohavisit A."/>
            <person name="Lee Y.H."/>
            <person name="Lumba S."/>
            <person name="McCourt P."/>
            <person name="Mortimer J.C."/>
            <person name="Mutuku J.M."/>
            <person name="Nomura T."/>
            <person name="Sasaki-Sekimoto Y."/>
            <person name="Seto Y."/>
            <person name="Wang Y."/>
            <person name="Wakatake T."/>
            <person name="Sakakibara H."/>
            <person name="Demura T."/>
            <person name="Yamaguchi S."/>
            <person name="Yoneyama K."/>
            <person name="Manabe R.I."/>
            <person name="Nelson D.C."/>
            <person name="Schulman A.H."/>
            <person name="Timko M.P."/>
            <person name="dePamphilis C.W."/>
            <person name="Choi D."/>
            <person name="Shirasu K."/>
        </authorList>
    </citation>
    <scope>NUCLEOTIDE SEQUENCE [LARGE SCALE GENOMIC DNA]</scope>
    <source>
        <strain evidence="2">cv. UVA1</strain>
    </source>
</reference>
<dbReference type="GO" id="GO:0016787">
    <property type="term" value="F:hydrolase activity"/>
    <property type="evidence" value="ECO:0007669"/>
    <property type="project" value="UniProtKB-KW"/>
</dbReference>
<gene>
    <name evidence="1" type="ORF">STAS_15362</name>
</gene>
<organism evidence="1 2">
    <name type="scientific">Striga asiatica</name>
    <name type="common">Asiatic witchweed</name>
    <name type="synonym">Buchnera asiatica</name>
    <dbReference type="NCBI Taxonomy" id="4170"/>
    <lineage>
        <taxon>Eukaryota</taxon>
        <taxon>Viridiplantae</taxon>
        <taxon>Streptophyta</taxon>
        <taxon>Embryophyta</taxon>
        <taxon>Tracheophyta</taxon>
        <taxon>Spermatophyta</taxon>
        <taxon>Magnoliopsida</taxon>
        <taxon>eudicotyledons</taxon>
        <taxon>Gunneridae</taxon>
        <taxon>Pentapetalae</taxon>
        <taxon>asterids</taxon>
        <taxon>lamiids</taxon>
        <taxon>Lamiales</taxon>
        <taxon>Orobanchaceae</taxon>
        <taxon>Buchnereae</taxon>
        <taxon>Striga</taxon>
    </lineage>
</organism>
<sequence length="113" mass="12648">MPRETRRKLQNGWTVALFATDREDLFDELSSTLGLMDIFERLSSLVTWKREHVENVRGENAGGGKNTEIGENAGERAKKIGLEEVCMRCLSDGTLERIHVPFFIGDAGMTSTC</sequence>
<evidence type="ECO:0000313" key="1">
    <source>
        <dbReference type="EMBL" id="GER38820.1"/>
    </source>
</evidence>
<name>A0A5A7Q144_STRAF</name>
<keyword evidence="2" id="KW-1185">Reference proteome</keyword>
<keyword evidence="1" id="KW-0378">Hydrolase</keyword>
<protein>
    <submittedName>
        <fullName evidence="1">Alpha/beta-Hydrolases superfamily protein</fullName>
    </submittedName>
</protein>
<proteinExistence type="predicted"/>
<comment type="caution">
    <text evidence="1">The sequence shown here is derived from an EMBL/GenBank/DDBJ whole genome shotgun (WGS) entry which is preliminary data.</text>
</comment>
<dbReference type="AlphaFoldDB" id="A0A5A7Q144"/>
<accession>A0A5A7Q144</accession>